<dbReference type="InterPro" id="IPR029058">
    <property type="entry name" value="AB_hydrolase_fold"/>
</dbReference>
<dbReference type="Gene3D" id="3.40.50.1820">
    <property type="entry name" value="alpha/beta hydrolase"/>
    <property type="match status" value="1"/>
</dbReference>
<dbReference type="GeneID" id="42002910"/>
<comment type="similarity">
    <text evidence="1 3">Belongs to the type-B carboxylesterase/lipase family.</text>
</comment>
<keyword evidence="6" id="KW-1185">Reference proteome</keyword>
<dbReference type="SUPFAM" id="SSF53474">
    <property type="entry name" value="alpha/beta-Hydrolases"/>
    <property type="match status" value="1"/>
</dbReference>
<dbReference type="RefSeq" id="XP_031026354.1">
    <property type="nucleotide sequence ID" value="XM_031167613.1"/>
</dbReference>
<reference evidence="5 6" key="1">
    <citation type="journal article" date="2019" name="Sci. Rep.">
        <title>Comparative genomics of chytrid fungi reveal insights into the obligate biotrophic and pathogenic lifestyle of Synchytrium endobioticum.</title>
        <authorList>
            <person name="van de Vossenberg B.T.L.H."/>
            <person name="Warris S."/>
            <person name="Nguyen H.D.T."/>
            <person name="van Gent-Pelzer M.P.E."/>
            <person name="Joly D.L."/>
            <person name="van de Geest H.C."/>
            <person name="Bonants P.J.M."/>
            <person name="Smith D.S."/>
            <person name="Levesque C.A."/>
            <person name="van der Lee T.A.J."/>
        </authorList>
    </citation>
    <scope>NUCLEOTIDE SEQUENCE [LARGE SCALE GENOMIC DNA]</scope>
    <source>
        <strain evidence="5 6">JEL517</strain>
    </source>
</reference>
<comment type="caution">
    <text evidence="5">The sequence shown here is derived from an EMBL/GenBank/DDBJ whole genome shotgun (WGS) entry which is preliminary data.</text>
</comment>
<gene>
    <name evidence="5" type="ORF">SmJEL517_g01685</name>
</gene>
<dbReference type="InterPro" id="IPR050309">
    <property type="entry name" value="Type-B_Carboxylest/Lipase"/>
</dbReference>
<dbReference type="EMBL" id="QEAO01000006">
    <property type="protein sequence ID" value="TPX35969.1"/>
    <property type="molecule type" value="Genomic_DNA"/>
</dbReference>
<evidence type="ECO:0000256" key="2">
    <source>
        <dbReference type="ARBA" id="ARBA00022801"/>
    </source>
</evidence>
<dbReference type="InterPro" id="IPR002018">
    <property type="entry name" value="CarbesteraseB"/>
</dbReference>
<accession>A0A507C9X2</accession>
<dbReference type="OrthoDB" id="408631at2759"/>
<evidence type="ECO:0000313" key="5">
    <source>
        <dbReference type="EMBL" id="TPX35969.1"/>
    </source>
</evidence>
<dbReference type="GO" id="GO:0016787">
    <property type="term" value="F:hydrolase activity"/>
    <property type="evidence" value="ECO:0007669"/>
    <property type="project" value="UniProtKB-KW"/>
</dbReference>
<dbReference type="AlphaFoldDB" id="A0A507C9X2"/>
<keyword evidence="2 3" id="KW-0378">Hydrolase</keyword>
<evidence type="ECO:0000256" key="3">
    <source>
        <dbReference type="RuleBase" id="RU361235"/>
    </source>
</evidence>
<evidence type="ECO:0000313" key="6">
    <source>
        <dbReference type="Proteomes" id="UP000319731"/>
    </source>
</evidence>
<feature type="domain" description="Carboxylesterase type B" evidence="4">
    <location>
        <begin position="2"/>
        <end position="483"/>
    </location>
</feature>
<organism evidence="5 6">
    <name type="scientific">Synchytrium microbalum</name>
    <dbReference type="NCBI Taxonomy" id="1806994"/>
    <lineage>
        <taxon>Eukaryota</taxon>
        <taxon>Fungi</taxon>
        <taxon>Fungi incertae sedis</taxon>
        <taxon>Chytridiomycota</taxon>
        <taxon>Chytridiomycota incertae sedis</taxon>
        <taxon>Chytridiomycetes</taxon>
        <taxon>Synchytriales</taxon>
        <taxon>Synchytriaceae</taxon>
        <taxon>Synchytrium</taxon>
    </lineage>
</organism>
<dbReference type="EC" id="3.1.1.-" evidence="3"/>
<dbReference type="STRING" id="1806994.A0A507C9X2"/>
<dbReference type="Proteomes" id="UP000319731">
    <property type="component" value="Unassembled WGS sequence"/>
</dbReference>
<dbReference type="PROSITE" id="PS00122">
    <property type="entry name" value="CARBOXYLESTERASE_B_1"/>
    <property type="match status" value="1"/>
</dbReference>
<sequence>MEVETPLGTIRGSIRRNVAQFLGIQFATAERFRKPVPVTKKPSPPQNRPPVVLKIDEVFDGDFDDEECLYLNIWKPAGMSTNKNRACFYVQRRRRRISPESALINDIIGGLAEGQTNKITHSGEYLARLSAELKKPVIVVCIAYRINLFGFLASKELQQFSDDGSTGNLGFFDQRCGLRWIKENIASFGGDPTNVTIFGESAGGVSVDYLSIMFAQEKLSGTSMTLPPNRLEDAQILFDKLYVALNGPESLVGIDRVNFLLTKSTQELLAASANLIAGASFPTVDGVSLPENWRSSKRTVKQFIIGTNSDEGSLFTLNPRVPSTRDQLRATIAGRNPQHMDELMSIYDDPAAATAVKSYGKYIGDAVFYQPVRATMRELAKTSDVYAYRFEHPMSFSSHLNIGAHHAGKLRVCIRRFLKSYESLLGEIPFVFSNEYFLTKEELKLAHTISENWITFTYTGAPGRSWTKYVEGSGKVAVFDLKGLHMEPDTYRKKELDMLDGILNPKAAKL</sequence>
<proteinExistence type="inferred from homology"/>
<name>A0A507C9X2_9FUNG</name>
<dbReference type="PANTHER" id="PTHR11559">
    <property type="entry name" value="CARBOXYLESTERASE"/>
    <property type="match status" value="1"/>
</dbReference>
<dbReference type="InterPro" id="IPR019826">
    <property type="entry name" value="Carboxylesterase_B_AS"/>
</dbReference>
<dbReference type="Pfam" id="PF00135">
    <property type="entry name" value="COesterase"/>
    <property type="match status" value="1"/>
</dbReference>
<evidence type="ECO:0000259" key="4">
    <source>
        <dbReference type="Pfam" id="PF00135"/>
    </source>
</evidence>
<evidence type="ECO:0000256" key="1">
    <source>
        <dbReference type="ARBA" id="ARBA00005964"/>
    </source>
</evidence>
<protein>
    <recommendedName>
        <fullName evidence="3">Carboxylic ester hydrolase</fullName>
        <ecNumber evidence="3">3.1.1.-</ecNumber>
    </recommendedName>
</protein>